<name>A0A8S5SEG0_9CAUD</name>
<dbReference type="Gene3D" id="2.60.120.1110">
    <property type="match status" value="1"/>
</dbReference>
<organism evidence="1">
    <name type="scientific">Siphoviridae sp. ct3q24</name>
    <dbReference type="NCBI Taxonomy" id="2827772"/>
    <lineage>
        <taxon>Viruses</taxon>
        <taxon>Duplodnaviria</taxon>
        <taxon>Heunggongvirae</taxon>
        <taxon>Uroviricota</taxon>
        <taxon>Caudoviricetes</taxon>
    </lineage>
</organism>
<evidence type="ECO:0000313" key="1">
    <source>
        <dbReference type="EMBL" id="DAF49350.1"/>
    </source>
</evidence>
<reference evidence="1" key="1">
    <citation type="journal article" date="2021" name="Proc. Natl. Acad. Sci. U.S.A.">
        <title>A Catalog of Tens of Thousands of Viruses from Human Metagenomes Reveals Hidden Associations with Chronic Diseases.</title>
        <authorList>
            <person name="Tisza M.J."/>
            <person name="Buck C.B."/>
        </authorList>
    </citation>
    <scope>NUCLEOTIDE SEQUENCE</scope>
    <source>
        <strain evidence="1">Ct3q24</strain>
    </source>
</reference>
<proteinExistence type="predicted"/>
<accession>A0A8S5SEG0</accession>
<dbReference type="EMBL" id="BK032580">
    <property type="protein sequence ID" value="DAF49350.1"/>
    <property type="molecule type" value="Genomic_DNA"/>
</dbReference>
<protein>
    <submittedName>
        <fullName evidence="1">Major capsid protein</fullName>
    </submittedName>
</protein>
<sequence>MILDKENAFFYKSDLAKGTTGDVVSVGGDAYEQCFIVGNVAKALSAAATVTLTTSDTADMASPVTLGTYTLAAAAGSVFAARIPFGVKQYLQAKITGATSGNCTVAVAMDVAISR</sequence>